<sequence length="246" mass="26308">METLTSGAATGGPAASAWGGGSATTDLYAELLRRLADLFQVADQGTAERRLLEVRALLARQDDPAAGGAGTAVSCRRKGWRWHIELGGRTAYVRDSVGMRHLAVLLANPHQEIASLELAAGLTPAGRSAAQETAAGQPLLDDLARRTYMQRLSQLQAEIADFESMNDVERAAAARAERDWLLDEVAAATRLGGRARNFAGDAERARIAVGKAIRRTLDVIDEADPLIGGELRATVQMGMRCCYRPG</sequence>
<dbReference type="RefSeq" id="WP_345570007.1">
    <property type="nucleotide sequence ID" value="NZ_BAABDQ010000022.1"/>
</dbReference>
<evidence type="ECO:0000313" key="1">
    <source>
        <dbReference type="EMBL" id="GAA3585059.1"/>
    </source>
</evidence>
<proteinExistence type="predicted"/>
<name>A0ABP6YPU2_9ACTN</name>
<evidence type="ECO:0000313" key="2">
    <source>
        <dbReference type="Proteomes" id="UP001500630"/>
    </source>
</evidence>
<organism evidence="1 2">
    <name type="scientific">Nonomuraea rosea</name>
    <dbReference type="NCBI Taxonomy" id="638574"/>
    <lineage>
        <taxon>Bacteria</taxon>
        <taxon>Bacillati</taxon>
        <taxon>Actinomycetota</taxon>
        <taxon>Actinomycetes</taxon>
        <taxon>Streptosporangiales</taxon>
        <taxon>Streptosporangiaceae</taxon>
        <taxon>Nonomuraea</taxon>
    </lineage>
</organism>
<dbReference type="Proteomes" id="UP001500630">
    <property type="component" value="Unassembled WGS sequence"/>
</dbReference>
<gene>
    <name evidence="1" type="ORF">GCM10022419_078720</name>
</gene>
<comment type="caution">
    <text evidence="1">The sequence shown here is derived from an EMBL/GenBank/DDBJ whole genome shotgun (WGS) entry which is preliminary data.</text>
</comment>
<accession>A0ABP6YPU2</accession>
<dbReference type="EMBL" id="BAABDQ010000022">
    <property type="protein sequence ID" value="GAA3585059.1"/>
    <property type="molecule type" value="Genomic_DNA"/>
</dbReference>
<protein>
    <recommendedName>
        <fullName evidence="3">DUF222 domain-containing protein</fullName>
    </recommendedName>
</protein>
<evidence type="ECO:0008006" key="3">
    <source>
        <dbReference type="Google" id="ProtNLM"/>
    </source>
</evidence>
<reference evidence="2" key="1">
    <citation type="journal article" date="2019" name="Int. J. Syst. Evol. Microbiol.">
        <title>The Global Catalogue of Microorganisms (GCM) 10K type strain sequencing project: providing services to taxonomists for standard genome sequencing and annotation.</title>
        <authorList>
            <consortium name="The Broad Institute Genomics Platform"/>
            <consortium name="The Broad Institute Genome Sequencing Center for Infectious Disease"/>
            <person name="Wu L."/>
            <person name="Ma J."/>
        </authorList>
    </citation>
    <scope>NUCLEOTIDE SEQUENCE [LARGE SCALE GENOMIC DNA]</scope>
    <source>
        <strain evidence="2">JCM 17326</strain>
    </source>
</reference>
<keyword evidence="2" id="KW-1185">Reference proteome</keyword>